<dbReference type="AlphaFoldDB" id="E9GQF3"/>
<organism evidence="1 2">
    <name type="scientific">Daphnia pulex</name>
    <name type="common">Water flea</name>
    <dbReference type="NCBI Taxonomy" id="6669"/>
    <lineage>
        <taxon>Eukaryota</taxon>
        <taxon>Metazoa</taxon>
        <taxon>Ecdysozoa</taxon>
        <taxon>Arthropoda</taxon>
        <taxon>Crustacea</taxon>
        <taxon>Branchiopoda</taxon>
        <taxon>Diplostraca</taxon>
        <taxon>Cladocera</taxon>
        <taxon>Anomopoda</taxon>
        <taxon>Daphniidae</taxon>
        <taxon>Daphnia</taxon>
    </lineage>
</organism>
<dbReference type="EMBL" id="GL732558">
    <property type="protein sequence ID" value="EFX78347.1"/>
    <property type="molecule type" value="Genomic_DNA"/>
</dbReference>
<evidence type="ECO:0000313" key="2">
    <source>
        <dbReference type="Proteomes" id="UP000000305"/>
    </source>
</evidence>
<proteinExistence type="predicted"/>
<evidence type="ECO:0000313" key="1">
    <source>
        <dbReference type="EMBL" id="EFX78347.1"/>
    </source>
</evidence>
<keyword evidence="2" id="KW-1185">Reference proteome</keyword>
<dbReference type="KEGG" id="dpx:DAPPUDRAFT_246410"/>
<dbReference type="HOGENOM" id="CLU_3126469_0_0_1"/>
<dbReference type="Proteomes" id="UP000000305">
    <property type="component" value="Unassembled WGS sequence"/>
</dbReference>
<protein>
    <submittedName>
        <fullName evidence="1">Uncharacterized protein</fullName>
    </submittedName>
</protein>
<gene>
    <name evidence="1" type="ORF">DAPPUDRAFT_246410</name>
</gene>
<dbReference type="InParanoid" id="E9GQF3"/>
<accession>E9GQF3</accession>
<reference evidence="1 2" key="1">
    <citation type="journal article" date="2011" name="Science">
        <title>The ecoresponsive genome of Daphnia pulex.</title>
        <authorList>
            <person name="Colbourne J.K."/>
            <person name="Pfrender M.E."/>
            <person name="Gilbert D."/>
            <person name="Thomas W.K."/>
            <person name="Tucker A."/>
            <person name="Oakley T.H."/>
            <person name="Tokishita S."/>
            <person name="Aerts A."/>
            <person name="Arnold G.J."/>
            <person name="Basu M.K."/>
            <person name="Bauer D.J."/>
            <person name="Caceres C.E."/>
            <person name="Carmel L."/>
            <person name="Casola C."/>
            <person name="Choi J.H."/>
            <person name="Detter J.C."/>
            <person name="Dong Q."/>
            <person name="Dusheyko S."/>
            <person name="Eads B.D."/>
            <person name="Frohlich T."/>
            <person name="Geiler-Samerotte K.A."/>
            <person name="Gerlach D."/>
            <person name="Hatcher P."/>
            <person name="Jogdeo S."/>
            <person name="Krijgsveld J."/>
            <person name="Kriventseva E.V."/>
            <person name="Kultz D."/>
            <person name="Laforsch C."/>
            <person name="Lindquist E."/>
            <person name="Lopez J."/>
            <person name="Manak J.R."/>
            <person name="Muller J."/>
            <person name="Pangilinan J."/>
            <person name="Patwardhan R.P."/>
            <person name="Pitluck S."/>
            <person name="Pritham E.J."/>
            <person name="Rechtsteiner A."/>
            <person name="Rho M."/>
            <person name="Rogozin I.B."/>
            <person name="Sakarya O."/>
            <person name="Salamov A."/>
            <person name="Schaack S."/>
            <person name="Shapiro H."/>
            <person name="Shiga Y."/>
            <person name="Skalitzky C."/>
            <person name="Smith Z."/>
            <person name="Souvorov A."/>
            <person name="Sung W."/>
            <person name="Tang Z."/>
            <person name="Tsuchiya D."/>
            <person name="Tu H."/>
            <person name="Vos H."/>
            <person name="Wang M."/>
            <person name="Wolf Y.I."/>
            <person name="Yamagata H."/>
            <person name="Yamada T."/>
            <person name="Ye Y."/>
            <person name="Shaw J.R."/>
            <person name="Andrews J."/>
            <person name="Crease T.J."/>
            <person name="Tang H."/>
            <person name="Lucas S.M."/>
            <person name="Robertson H.M."/>
            <person name="Bork P."/>
            <person name="Koonin E.V."/>
            <person name="Zdobnov E.M."/>
            <person name="Grigoriev I.V."/>
            <person name="Lynch M."/>
            <person name="Boore J.L."/>
        </authorList>
    </citation>
    <scope>NUCLEOTIDE SEQUENCE [LARGE SCALE GENOMIC DNA]</scope>
</reference>
<sequence>MNISVCFLEKSTSLWNRVVLARRFLNQRWLLSMTNVLLHLFLPDLSAAVV</sequence>
<dbReference type="PhylomeDB" id="E9GQF3"/>
<name>E9GQF3_DAPPU</name>